<proteinExistence type="predicted"/>
<sequence>MPSPEQRVKKAAQFGHVAQALLAAHGLGREYVRHAEEFTGNLSYLLGIHQRQ</sequence>
<dbReference type="EMBL" id="JACJID010000011">
    <property type="protein sequence ID" value="MBA8932123.1"/>
    <property type="molecule type" value="Genomic_DNA"/>
</dbReference>
<reference evidence="1 2" key="1">
    <citation type="submission" date="2020-08" db="EMBL/GenBank/DDBJ databases">
        <title>Genomic Encyclopedia of Archaeal and Bacterial Type Strains, Phase II (KMG-II): from individual species to whole genera.</title>
        <authorList>
            <person name="Goeker M."/>
        </authorList>
    </citation>
    <scope>NUCLEOTIDE SEQUENCE [LARGE SCALE GENOMIC DNA]</scope>
    <source>
        <strain evidence="1 2">DSM 43850</strain>
    </source>
</reference>
<accession>A0ABR6BYX7</accession>
<dbReference type="RefSeq" id="WP_182840648.1">
    <property type="nucleotide sequence ID" value="NZ_BAAABQ010000083.1"/>
</dbReference>
<comment type="caution">
    <text evidence="1">The sequence shown here is derived from an EMBL/GenBank/DDBJ whole genome shotgun (WGS) entry which is preliminary data.</text>
</comment>
<evidence type="ECO:0000313" key="1">
    <source>
        <dbReference type="EMBL" id="MBA8932123.1"/>
    </source>
</evidence>
<name>A0ABR6BYX7_9PSEU</name>
<organism evidence="1 2">
    <name type="scientific">Kutzneria viridogrisea</name>
    <dbReference type="NCBI Taxonomy" id="47990"/>
    <lineage>
        <taxon>Bacteria</taxon>
        <taxon>Bacillati</taxon>
        <taxon>Actinomycetota</taxon>
        <taxon>Actinomycetes</taxon>
        <taxon>Pseudonocardiales</taxon>
        <taxon>Pseudonocardiaceae</taxon>
        <taxon>Kutzneria</taxon>
    </lineage>
</organism>
<evidence type="ECO:0000313" key="2">
    <source>
        <dbReference type="Proteomes" id="UP000517916"/>
    </source>
</evidence>
<dbReference type="Proteomes" id="UP000517916">
    <property type="component" value="Unassembled WGS sequence"/>
</dbReference>
<keyword evidence="2" id="KW-1185">Reference proteome</keyword>
<protein>
    <submittedName>
        <fullName evidence="1">Uncharacterized protein</fullName>
    </submittedName>
</protein>
<gene>
    <name evidence="1" type="ORF">BC739_009382</name>
</gene>